<protein>
    <submittedName>
        <fullName evidence="1">Uncharacterized protein</fullName>
    </submittedName>
</protein>
<gene>
    <name evidence="1" type="ORF">BQ8794_60122</name>
</gene>
<name>A0A1R3VFW6_9HYPH</name>
<organism evidence="1 2">
    <name type="scientific">Mesorhizobium prunaredense</name>
    <dbReference type="NCBI Taxonomy" id="1631249"/>
    <lineage>
        <taxon>Bacteria</taxon>
        <taxon>Pseudomonadati</taxon>
        <taxon>Pseudomonadota</taxon>
        <taxon>Alphaproteobacteria</taxon>
        <taxon>Hyphomicrobiales</taxon>
        <taxon>Phyllobacteriaceae</taxon>
        <taxon>Mesorhizobium</taxon>
    </lineage>
</organism>
<keyword evidence="2" id="KW-1185">Reference proteome</keyword>
<reference evidence="2" key="1">
    <citation type="submission" date="2017-01" db="EMBL/GenBank/DDBJ databases">
        <authorList>
            <person name="Brunel B."/>
        </authorList>
    </citation>
    <scope>NUCLEOTIDE SEQUENCE [LARGE SCALE GENOMIC DNA]</scope>
</reference>
<dbReference type="AlphaFoldDB" id="A0A1R3VFW6"/>
<accession>A0A1R3VFW6</accession>
<dbReference type="EMBL" id="FTPD01000056">
    <property type="protein sequence ID" value="SIT58813.1"/>
    <property type="molecule type" value="Genomic_DNA"/>
</dbReference>
<evidence type="ECO:0000313" key="1">
    <source>
        <dbReference type="EMBL" id="SIT58813.1"/>
    </source>
</evidence>
<sequence length="164" mass="17009">MASSSRFTSATALLVNNSANRLTSKLGAFLTCSIAAANVCSAFLCRLCSSSAIPLLSNSRPCPPSNLSTSESNMGGAVPKLGAIVTAVEEAAFPAVPSYLSSGTYEPATAASTHDGRLSISCCFTWWSAPALEDRNSKVATNTKVALKTRALIVVSVRVAAIRY</sequence>
<proteinExistence type="predicted"/>
<dbReference type="Proteomes" id="UP000188388">
    <property type="component" value="Unassembled WGS sequence"/>
</dbReference>
<evidence type="ECO:0000313" key="2">
    <source>
        <dbReference type="Proteomes" id="UP000188388"/>
    </source>
</evidence>